<dbReference type="AlphaFoldDB" id="A0A0F9MRR0"/>
<comment type="caution">
    <text evidence="2">The sequence shown here is derived from an EMBL/GenBank/DDBJ whole genome shotgun (WGS) entry which is preliminary data.</text>
</comment>
<feature type="domain" description="Helix-turn-helix" evidence="1">
    <location>
        <begin position="23"/>
        <end position="57"/>
    </location>
</feature>
<proteinExistence type="predicted"/>
<dbReference type="Pfam" id="PF12728">
    <property type="entry name" value="HTH_17"/>
    <property type="match status" value="1"/>
</dbReference>
<evidence type="ECO:0000259" key="1">
    <source>
        <dbReference type="Pfam" id="PF12728"/>
    </source>
</evidence>
<dbReference type="EMBL" id="LAZR01004467">
    <property type="protein sequence ID" value="KKN08354.1"/>
    <property type="molecule type" value="Genomic_DNA"/>
</dbReference>
<gene>
    <name evidence="2" type="ORF">LCGC14_1057600</name>
</gene>
<accession>A0A0F9MRR0</accession>
<dbReference type="InterPro" id="IPR041657">
    <property type="entry name" value="HTH_17"/>
</dbReference>
<organism evidence="2">
    <name type="scientific">marine sediment metagenome</name>
    <dbReference type="NCBI Taxonomy" id="412755"/>
    <lineage>
        <taxon>unclassified sequences</taxon>
        <taxon>metagenomes</taxon>
        <taxon>ecological metagenomes</taxon>
    </lineage>
</organism>
<name>A0A0F9MRR0_9ZZZZ</name>
<reference evidence="2" key="1">
    <citation type="journal article" date="2015" name="Nature">
        <title>Complex archaea that bridge the gap between prokaryotes and eukaryotes.</title>
        <authorList>
            <person name="Spang A."/>
            <person name="Saw J.H."/>
            <person name="Jorgensen S.L."/>
            <person name="Zaremba-Niedzwiedzka K."/>
            <person name="Martijn J."/>
            <person name="Lind A.E."/>
            <person name="van Eijk R."/>
            <person name="Schleper C."/>
            <person name="Guy L."/>
            <person name="Ettema T.J."/>
        </authorList>
    </citation>
    <scope>NUCLEOTIDE SEQUENCE</scope>
</reference>
<protein>
    <recommendedName>
        <fullName evidence="1">Helix-turn-helix domain-containing protein</fullName>
    </recommendedName>
</protein>
<evidence type="ECO:0000313" key="2">
    <source>
        <dbReference type="EMBL" id="KKN08354.1"/>
    </source>
</evidence>
<sequence length="70" mass="8349">MVNIKGIDYYTMDDVLEKWNHVITKQTLYQYVWEGKLKSAMKIGRKTLFAKEEINRFENKLIKAGKLNRP</sequence>